<evidence type="ECO:0000256" key="8">
    <source>
        <dbReference type="SAM" id="Phobius"/>
    </source>
</evidence>
<accession>H0UMG4</accession>
<dbReference type="HOGENOM" id="CLU_650091_0_0_0"/>
<keyword evidence="2" id="KW-0813">Transport</keyword>
<organism evidence="9 10">
    <name type="scientific">Jonquetella anthropi DSM 22815</name>
    <dbReference type="NCBI Taxonomy" id="885272"/>
    <lineage>
        <taxon>Bacteria</taxon>
        <taxon>Thermotogati</taxon>
        <taxon>Synergistota</taxon>
        <taxon>Synergistia</taxon>
        <taxon>Synergistales</taxon>
        <taxon>Dethiosulfovibrionaceae</taxon>
        <taxon>Jonquetella</taxon>
    </lineage>
</organism>
<feature type="transmembrane region" description="Helical" evidence="8">
    <location>
        <begin position="316"/>
        <end position="336"/>
    </location>
</feature>
<dbReference type="GO" id="GO:0005886">
    <property type="term" value="C:plasma membrane"/>
    <property type="evidence" value="ECO:0007669"/>
    <property type="project" value="UniProtKB-SubCell"/>
</dbReference>
<keyword evidence="7 8" id="KW-0472">Membrane</keyword>
<dbReference type="eggNOG" id="COG0814">
    <property type="taxonomic scope" value="Bacteria"/>
</dbReference>
<evidence type="ECO:0000256" key="5">
    <source>
        <dbReference type="ARBA" id="ARBA00022692"/>
    </source>
</evidence>
<evidence type="ECO:0000256" key="3">
    <source>
        <dbReference type="ARBA" id="ARBA00022475"/>
    </source>
</evidence>
<sequence length="412" mass="44966">MSKNTDSNYGFELSALKLEPLTFWEGAAMIVGTDIGSGVLALAYGARLAGWPILVFWLVITAVFTTISMFYTVEATLRTKKPLQISGLAERYLGQGGSWLLFAAVVVNSIGCLVAYTSGSGNILSSFLGVPRSVGSLLFFIPSTLVVWLGLRATGVAEKGLTICMGTMMVILIAASVVNKNFSVANLISRNWYYGIPVFNLTIFSYISQYLVPELTRGFAASGKIRELPRSITVGRIFSFLLFAGIPMAAIGLQGKENVSQVVTIAWGEALGQWAFFTANLFALCAMMTSFWTIGETLLTNIVDRFKFPDEHNPKYRIIALLLVIVPPFYLAYSGMVDFVNAIFYSGSFAGVVMSIMPIFILKKARLTGDREPEWTCGGYYHPVIQLAICVLFLGAAFYAVFQTLGLLPAGW</sequence>
<dbReference type="InterPro" id="IPR018227">
    <property type="entry name" value="Amino_acid_transport_2"/>
</dbReference>
<keyword evidence="10" id="KW-1185">Reference proteome</keyword>
<feature type="transmembrane region" description="Helical" evidence="8">
    <location>
        <begin position="342"/>
        <end position="362"/>
    </location>
</feature>
<dbReference type="GO" id="GO:0003333">
    <property type="term" value="P:amino acid transmembrane transport"/>
    <property type="evidence" value="ECO:0007669"/>
    <property type="project" value="InterPro"/>
</dbReference>
<proteinExistence type="predicted"/>
<keyword evidence="6 8" id="KW-1133">Transmembrane helix</keyword>
<dbReference type="RefSeq" id="WP_008522116.1">
    <property type="nucleotide sequence ID" value="NZ_CM001376.1"/>
</dbReference>
<feature type="transmembrane region" description="Helical" evidence="8">
    <location>
        <begin position="21"/>
        <end position="44"/>
    </location>
</feature>
<feature type="transmembrane region" description="Helical" evidence="8">
    <location>
        <begin position="274"/>
        <end position="295"/>
    </location>
</feature>
<evidence type="ECO:0000256" key="6">
    <source>
        <dbReference type="ARBA" id="ARBA00022989"/>
    </source>
</evidence>
<reference evidence="9 10" key="1">
    <citation type="submission" date="2011-11" db="EMBL/GenBank/DDBJ databases">
        <title>The Noncontiguous Finished genome of Jonquetella anthropi DSM 22815.</title>
        <authorList>
            <consortium name="US DOE Joint Genome Institute (JGI-PGF)"/>
            <person name="Lucas S."/>
            <person name="Copeland A."/>
            <person name="Lapidus A."/>
            <person name="Glavina del Rio T."/>
            <person name="Dalin E."/>
            <person name="Tice H."/>
            <person name="Bruce D."/>
            <person name="Goodwin L."/>
            <person name="Pitluck S."/>
            <person name="Peters L."/>
            <person name="Mikhailova N."/>
            <person name="Held B."/>
            <person name="Kyrpides N."/>
            <person name="Mavromatis K."/>
            <person name="Ivanova N."/>
            <person name="Markowitz V."/>
            <person name="Cheng J.-F."/>
            <person name="Hugenholtz P."/>
            <person name="Woyke T."/>
            <person name="Wu D."/>
            <person name="Gronow S."/>
            <person name="Wellnitz S."/>
            <person name="Brambilla E."/>
            <person name="Klenk H.-P."/>
            <person name="Eisen J.A."/>
        </authorList>
    </citation>
    <scope>NUCLEOTIDE SEQUENCE [LARGE SCALE GENOMIC DNA]</scope>
    <source>
        <strain evidence="9 10">DSM 22815</strain>
    </source>
</reference>
<evidence type="ECO:0000256" key="2">
    <source>
        <dbReference type="ARBA" id="ARBA00022448"/>
    </source>
</evidence>
<evidence type="ECO:0000256" key="7">
    <source>
        <dbReference type="ARBA" id="ARBA00023136"/>
    </source>
</evidence>
<dbReference type="STRING" id="885272.JonanDRAFT_0212"/>
<keyword evidence="4" id="KW-0997">Cell inner membrane</keyword>
<comment type="subcellular location">
    <subcellularLocation>
        <location evidence="1">Cell inner membrane</location>
        <topology evidence="1">Multi-pass membrane protein</topology>
    </subcellularLocation>
</comment>
<dbReference type="Pfam" id="PF03222">
    <property type="entry name" value="Trp_Tyr_perm"/>
    <property type="match status" value="1"/>
</dbReference>
<dbReference type="Gene3D" id="1.20.1740.10">
    <property type="entry name" value="Amino acid/polyamine transporter I"/>
    <property type="match status" value="1"/>
</dbReference>
<feature type="transmembrane region" description="Helical" evidence="8">
    <location>
        <begin position="383"/>
        <end position="402"/>
    </location>
</feature>
<dbReference type="OrthoDB" id="2781034at2"/>
<feature type="transmembrane region" description="Helical" evidence="8">
    <location>
        <begin position="160"/>
        <end position="179"/>
    </location>
</feature>
<name>H0UMG4_9BACT</name>
<feature type="transmembrane region" description="Helical" evidence="8">
    <location>
        <begin position="92"/>
        <end position="116"/>
    </location>
</feature>
<gene>
    <name evidence="9" type="ORF">JonanDRAFT_0212</name>
</gene>
<feature type="transmembrane region" description="Helical" evidence="8">
    <location>
        <begin position="191"/>
        <end position="212"/>
    </location>
</feature>
<feature type="transmembrane region" description="Helical" evidence="8">
    <location>
        <begin position="50"/>
        <end position="71"/>
    </location>
</feature>
<keyword evidence="3" id="KW-1003">Cell membrane</keyword>
<dbReference type="AlphaFoldDB" id="H0UMG4"/>
<protein>
    <submittedName>
        <fullName evidence="9">Amino acid permease</fullName>
    </submittedName>
</protein>
<keyword evidence="5 8" id="KW-0812">Transmembrane</keyword>
<dbReference type="PANTHER" id="PTHR32195">
    <property type="entry name" value="OS07G0662800 PROTEIN"/>
    <property type="match status" value="1"/>
</dbReference>
<evidence type="ECO:0000256" key="1">
    <source>
        <dbReference type="ARBA" id="ARBA00004429"/>
    </source>
</evidence>
<feature type="transmembrane region" description="Helical" evidence="8">
    <location>
        <begin position="136"/>
        <end position="153"/>
    </location>
</feature>
<feature type="transmembrane region" description="Helical" evidence="8">
    <location>
        <begin position="233"/>
        <end position="254"/>
    </location>
</feature>
<evidence type="ECO:0000313" key="9">
    <source>
        <dbReference type="EMBL" id="EHM12637.1"/>
    </source>
</evidence>
<dbReference type="Proteomes" id="UP000003806">
    <property type="component" value="Chromosome"/>
</dbReference>
<evidence type="ECO:0000313" key="10">
    <source>
        <dbReference type="Proteomes" id="UP000003806"/>
    </source>
</evidence>
<evidence type="ECO:0000256" key="4">
    <source>
        <dbReference type="ARBA" id="ARBA00022519"/>
    </source>
</evidence>
<dbReference type="EMBL" id="CM001376">
    <property type="protein sequence ID" value="EHM12637.1"/>
    <property type="molecule type" value="Genomic_DNA"/>
</dbReference>
<dbReference type="PANTHER" id="PTHR32195:SF26">
    <property type="entry name" value="TRYPTOPHAN OR TYROSINE TRANSPORTER PROTEIN"/>
    <property type="match status" value="1"/>
</dbReference>